<comment type="similarity">
    <text evidence="8">Belongs to the SelA family.</text>
</comment>
<dbReference type="InterPro" id="IPR002114">
    <property type="entry name" value="PTS_HPr_Ser_P_site"/>
</dbReference>
<comment type="caution">
    <text evidence="10">The sequence shown here is derived from an EMBL/GenBank/DDBJ whole genome shotgun (WGS) entry which is preliminary data.</text>
</comment>
<dbReference type="EMBL" id="BMRP01000019">
    <property type="protein sequence ID" value="GGU78915.1"/>
    <property type="molecule type" value="Genomic_DNA"/>
</dbReference>
<evidence type="ECO:0000313" key="10">
    <source>
        <dbReference type="EMBL" id="GGU78915.1"/>
    </source>
</evidence>
<protein>
    <recommendedName>
        <fullName evidence="4">Phosphocarrier protein HPr</fullName>
    </recommendedName>
</protein>
<organism evidence="10 11">
    <name type="scientific">Streptomyces albospinus</name>
    <dbReference type="NCBI Taxonomy" id="285515"/>
    <lineage>
        <taxon>Bacteria</taxon>
        <taxon>Bacillati</taxon>
        <taxon>Actinomycetota</taxon>
        <taxon>Actinomycetes</taxon>
        <taxon>Kitasatosporales</taxon>
        <taxon>Streptomycetaceae</taxon>
        <taxon>Streptomyces</taxon>
    </lineage>
</organism>
<dbReference type="Pfam" id="PF03841">
    <property type="entry name" value="SelA"/>
    <property type="match status" value="1"/>
</dbReference>
<evidence type="ECO:0000259" key="9">
    <source>
        <dbReference type="PROSITE" id="PS51350"/>
    </source>
</evidence>
<evidence type="ECO:0000256" key="6">
    <source>
        <dbReference type="ARBA" id="ARBA00022683"/>
    </source>
</evidence>
<dbReference type="PANTHER" id="PTHR32328:SF0">
    <property type="entry name" value="L-SERYL-TRNA(SEC) SELENIUM TRANSFERASE"/>
    <property type="match status" value="1"/>
</dbReference>
<evidence type="ECO:0000256" key="4">
    <source>
        <dbReference type="ARBA" id="ARBA00020422"/>
    </source>
</evidence>
<dbReference type="InterPro" id="IPR001020">
    <property type="entry name" value="PTS_HPr_His_P_site"/>
</dbReference>
<dbReference type="Gene3D" id="3.40.640.10">
    <property type="entry name" value="Type I PLP-dependent aspartate aminotransferase-like (Major domain)"/>
    <property type="match status" value="1"/>
</dbReference>
<dbReference type="InterPro" id="IPR006337">
    <property type="entry name" value="DgaE-like"/>
</dbReference>
<comment type="function">
    <text evidence="2">General (non sugar-specific) component of the phosphoenolpyruvate-dependent sugar phosphotransferase system (sugar PTS). This major carbohydrate active-transport system catalyzes the phosphorylation of incoming sugar substrates concomitantly with their translocation across the cell membrane. The phosphoryl group from phosphoenolpyruvate (PEP) is transferred to the phosphoryl carrier protein HPr by enzyme I. Phospho-HPr then transfers it to the PTS EIIA domain.</text>
</comment>
<dbReference type="PRINTS" id="PR00107">
    <property type="entry name" value="PHOSPHOCPHPR"/>
</dbReference>
<dbReference type="InterPro" id="IPR015424">
    <property type="entry name" value="PyrdxlP-dep_Trfase"/>
</dbReference>
<evidence type="ECO:0000256" key="2">
    <source>
        <dbReference type="ARBA" id="ARBA00003681"/>
    </source>
</evidence>
<evidence type="ECO:0000256" key="5">
    <source>
        <dbReference type="ARBA" id="ARBA00022490"/>
    </source>
</evidence>
<dbReference type="PROSITE" id="PS00369">
    <property type="entry name" value="PTS_HPR_HIS"/>
    <property type="match status" value="1"/>
</dbReference>
<dbReference type="Gene3D" id="3.30.1340.10">
    <property type="entry name" value="HPr-like"/>
    <property type="match status" value="1"/>
</dbReference>
<keyword evidence="7" id="KW-0663">Pyridoxal phosphate</keyword>
<accession>A0ABQ2VDK7</accession>
<dbReference type="InterPro" id="IPR018319">
    <property type="entry name" value="SelA-like"/>
</dbReference>
<dbReference type="PANTHER" id="PTHR32328">
    <property type="entry name" value="L-SERYL-TRNA(SEC) SELENIUM TRANSFERASE"/>
    <property type="match status" value="1"/>
</dbReference>
<reference evidence="11" key="1">
    <citation type="journal article" date="2019" name="Int. J. Syst. Evol. Microbiol.">
        <title>The Global Catalogue of Microorganisms (GCM) 10K type strain sequencing project: providing services to taxonomists for standard genome sequencing and annotation.</title>
        <authorList>
            <consortium name="The Broad Institute Genomics Platform"/>
            <consortium name="The Broad Institute Genome Sequencing Center for Infectious Disease"/>
            <person name="Wu L."/>
            <person name="Ma J."/>
        </authorList>
    </citation>
    <scope>NUCLEOTIDE SEQUENCE [LARGE SCALE GENOMIC DNA]</scope>
    <source>
        <strain evidence="11">JCM 3399</strain>
    </source>
</reference>
<dbReference type="SUPFAM" id="SSF53383">
    <property type="entry name" value="PLP-dependent transferases"/>
    <property type="match status" value="1"/>
</dbReference>
<keyword evidence="6" id="KW-0598">Phosphotransferase system</keyword>
<sequence length="479" mass="48601">MSTLHEDLGVTPAINAAGKLTVLGGSRLDEAVIAAMGEAARSHVVMDDLLAAAGRELARATGTEDACPTTGAAAGIAIAVAALIAGTDPARIERLPDAGDAPDEVVLQKGHAVHFGAPLTQMIALGGGRPVEVGSVNAVRPEHLSAAVTERTAALLYVQSHHAVQSGEVPLEMVVAIGRAHGVPVIVDAAAEEDLRYWPATGADLVVYSGGKAIGGPTSGLVCGRAELIAACRAQYGGIGRPMKVSKEAVFGLVQAVRAYDGAGGADAAGRAAAQRSRMARLVARLDGLPGVSARVVRDPAGRGIHRAELTIDPEAAGRDAAGLAAELAAGDPPIFLRGHHMAAGRLAVDPRPLTADEEEQVVARLTGILTGAAPVAESDPGDEVVECRLVVTEPAGLHARPAAVFAQTAGRSAAVVTVRRARPGSGPGGGSREVSARSVLSLMSIGIRCGEEIVLSARGPEAAQTLAELAEIVAPRHR</sequence>
<comment type="cofactor">
    <cofactor evidence="1">
        <name>pyridoxal 5'-phosphate</name>
        <dbReference type="ChEBI" id="CHEBI:597326"/>
    </cofactor>
</comment>
<feature type="domain" description="HPr" evidence="9">
    <location>
        <begin position="385"/>
        <end position="479"/>
    </location>
</feature>
<dbReference type="InterPro" id="IPR015421">
    <property type="entry name" value="PyrdxlP-dep_Trfase_major"/>
</dbReference>
<evidence type="ECO:0000256" key="3">
    <source>
        <dbReference type="ARBA" id="ARBA00004496"/>
    </source>
</evidence>
<dbReference type="InterPro" id="IPR035895">
    <property type="entry name" value="HPr-like_sf"/>
</dbReference>
<keyword evidence="5" id="KW-0963">Cytoplasm</keyword>
<evidence type="ECO:0000256" key="7">
    <source>
        <dbReference type="ARBA" id="ARBA00022898"/>
    </source>
</evidence>
<gene>
    <name evidence="10" type="ORF">GCM10010211_51060</name>
</gene>
<dbReference type="Pfam" id="PF00381">
    <property type="entry name" value="PTS-HPr"/>
    <property type="match status" value="1"/>
</dbReference>
<dbReference type="RefSeq" id="WP_189303631.1">
    <property type="nucleotide sequence ID" value="NZ_BMRP01000019.1"/>
</dbReference>
<comment type="subcellular location">
    <subcellularLocation>
        <location evidence="3">Cytoplasm</location>
    </subcellularLocation>
</comment>
<name>A0ABQ2VDK7_9ACTN</name>
<dbReference type="PROSITE" id="PS00589">
    <property type="entry name" value="PTS_HPR_SER"/>
    <property type="match status" value="1"/>
</dbReference>
<evidence type="ECO:0000313" key="11">
    <source>
        <dbReference type="Proteomes" id="UP000654471"/>
    </source>
</evidence>
<dbReference type="InterPro" id="IPR000032">
    <property type="entry name" value="HPr-like"/>
</dbReference>
<proteinExistence type="inferred from homology"/>
<dbReference type="Proteomes" id="UP000654471">
    <property type="component" value="Unassembled WGS sequence"/>
</dbReference>
<dbReference type="PROSITE" id="PS51350">
    <property type="entry name" value="PTS_HPR_DOM"/>
    <property type="match status" value="1"/>
</dbReference>
<keyword evidence="11" id="KW-1185">Reference proteome</keyword>
<evidence type="ECO:0000256" key="8">
    <source>
        <dbReference type="ARBA" id="ARBA00044507"/>
    </source>
</evidence>
<dbReference type="CDD" id="cd00367">
    <property type="entry name" value="PTS-HPr_like"/>
    <property type="match status" value="1"/>
</dbReference>
<dbReference type="SUPFAM" id="SSF55594">
    <property type="entry name" value="HPr-like"/>
    <property type="match status" value="1"/>
</dbReference>
<dbReference type="NCBIfam" id="TIGR01437">
    <property type="entry name" value="selA_rel"/>
    <property type="match status" value="1"/>
</dbReference>
<evidence type="ECO:0000256" key="1">
    <source>
        <dbReference type="ARBA" id="ARBA00001933"/>
    </source>
</evidence>
<dbReference type="NCBIfam" id="TIGR01003">
    <property type="entry name" value="PTS_HPr_family"/>
    <property type="match status" value="1"/>
</dbReference>